<dbReference type="GO" id="GO:0005576">
    <property type="term" value="C:extracellular region"/>
    <property type="evidence" value="ECO:0007669"/>
    <property type="project" value="UniProtKB-SubCell"/>
</dbReference>
<evidence type="ECO:0000256" key="1">
    <source>
        <dbReference type="ARBA" id="ARBA00004613"/>
    </source>
</evidence>
<keyword evidence="3" id="KW-0964">Secreted</keyword>
<evidence type="ECO:0000256" key="4">
    <source>
        <dbReference type="ARBA" id="ARBA00022729"/>
    </source>
</evidence>
<dbReference type="Proteomes" id="UP000483820">
    <property type="component" value="Chromosome I"/>
</dbReference>
<keyword evidence="4 5" id="KW-0732">Signal</keyword>
<protein>
    <submittedName>
        <fullName evidence="6">CRE-NLP-4 protein</fullName>
    </submittedName>
</protein>
<gene>
    <name evidence="6" type="primary">Cre-nlp-4</name>
    <name evidence="6" type="ORF">CRE_29841</name>
    <name evidence="7" type="ORF">GCK72_002385</name>
</gene>
<evidence type="ECO:0000313" key="8">
    <source>
        <dbReference type="Proteomes" id="UP000008281"/>
    </source>
</evidence>
<dbReference type="RefSeq" id="XP_003111961.1">
    <property type="nucleotide sequence ID" value="XM_003111913.1"/>
</dbReference>
<dbReference type="EMBL" id="DS268416">
    <property type="protein sequence ID" value="EFP12395.1"/>
    <property type="molecule type" value="Genomic_DNA"/>
</dbReference>
<comment type="similarity">
    <text evidence="2">Belongs to the nematode transthyretin-like family.</text>
</comment>
<accession>E3LW15</accession>
<evidence type="ECO:0000313" key="9">
    <source>
        <dbReference type="Proteomes" id="UP000483820"/>
    </source>
</evidence>
<dbReference type="GeneID" id="9810177"/>
<dbReference type="InterPro" id="IPR038479">
    <property type="entry name" value="Transthyretin-like_sf"/>
</dbReference>
<dbReference type="CTD" id="9810177"/>
<dbReference type="EMBL" id="WUAV01000001">
    <property type="protein sequence ID" value="KAF1770566.1"/>
    <property type="molecule type" value="Genomic_DNA"/>
</dbReference>
<dbReference type="OMA" id="TDAYMIT"/>
<dbReference type="AlphaFoldDB" id="E3LW15"/>
<dbReference type="Pfam" id="PF01060">
    <property type="entry name" value="TTR-52"/>
    <property type="match status" value="1"/>
</dbReference>
<reference evidence="6" key="1">
    <citation type="submission" date="2007-07" db="EMBL/GenBank/DDBJ databases">
        <title>PCAP assembly of the Caenorhabditis remanei genome.</title>
        <authorList>
            <consortium name="The Caenorhabditis remanei Sequencing Consortium"/>
            <person name="Wilson R.K."/>
        </authorList>
    </citation>
    <scope>NUCLEOTIDE SEQUENCE [LARGE SCALE GENOMIC DNA]</scope>
    <source>
        <strain evidence="6">PB4641</strain>
    </source>
</reference>
<sequence>MKIILILLAMTAAQAAPLTDFSVYIKGTLLCHEEPYKNRNLEIFSEGERLRYEDDMDRFTKDNGEFSIKAWITTDAYMITPYVMIYHNCWEMKEVPHRCQRKILQPLMPPNVTVDSKTPNENKLYNFGVIDLQFKHPAEVEVHCG</sequence>
<dbReference type="KEGG" id="crq:GCK72_002385"/>
<name>E3LW15_CAERE</name>
<keyword evidence="8" id="KW-1185">Reference proteome</keyword>
<dbReference type="PANTHER" id="PTHR21700">
    <property type="entry name" value="TRANSTHYRETIN-LIKE FAMILY PROTEIN-RELATED"/>
    <property type="match status" value="1"/>
</dbReference>
<evidence type="ECO:0000256" key="3">
    <source>
        <dbReference type="ARBA" id="ARBA00022525"/>
    </source>
</evidence>
<reference evidence="7 9" key="2">
    <citation type="submission" date="2019-12" db="EMBL/GenBank/DDBJ databases">
        <title>Chromosome-level assembly of the Caenorhabditis remanei genome.</title>
        <authorList>
            <person name="Teterina A.A."/>
            <person name="Willis J.H."/>
            <person name="Phillips P.C."/>
        </authorList>
    </citation>
    <scope>NUCLEOTIDE SEQUENCE [LARGE SCALE GENOMIC DNA]</scope>
    <source>
        <strain evidence="7 9">PX506</strain>
        <tissue evidence="7">Whole organism</tissue>
    </source>
</reference>
<dbReference type="InterPro" id="IPR001534">
    <property type="entry name" value="Transthyretin-like"/>
</dbReference>
<comment type="subcellular location">
    <subcellularLocation>
        <location evidence="1">Secreted</location>
    </subcellularLocation>
</comment>
<evidence type="ECO:0000256" key="2">
    <source>
        <dbReference type="ARBA" id="ARBA00010112"/>
    </source>
</evidence>
<dbReference type="PANTHER" id="PTHR21700:SF17">
    <property type="entry name" value="TRANSTHYRETIN-RELATED FAMILY DOMAIN-RELATED"/>
    <property type="match status" value="1"/>
</dbReference>
<dbReference type="FunCoup" id="E3LW15">
    <property type="interactions" value="1233"/>
</dbReference>
<dbReference type="OrthoDB" id="5772150at2759"/>
<dbReference type="GO" id="GO:0009986">
    <property type="term" value="C:cell surface"/>
    <property type="evidence" value="ECO:0007669"/>
    <property type="project" value="InterPro"/>
</dbReference>
<organism evidence="8">
    <name type="scientific">Caenorhabditis remanei</name>
    <name type="common">Caenorhabditis vulgaris</name>
    <dbReference type="NCBI Taxonomy" id="31234"/>
    <lineage>
        <taxon>Eukaryota</taxon>
        <taxon>Metazoa</taxon>
        <taxon>Ecdysozoa</taxon>
        <taxon>Nematoda</taxon>
        <taxon>Chromadorea</taxon>
        <taxon>Rhabditida</taxon>
        <taxon>Rhabditina</taxon>
        <taxon>Rhabditomorpha</taxon>
        <taxon>Rhabditoidea</taxon>
        <taxon>Rhabditidae</taxon>
        <taxon>Peloderinae</taxon>
        <taxon>Caenorhabditis</taxon>
    </lineage>
</organism>
<evidence type="ECO:0000313" key="6">
    <source>
        <dbReference type="EMBL" id="EFP12395.1"/>
    </source>
</evidence>
<dbReference type="Gene3D" id="2.60.40.3330">
    <property type="match status" value="1"/>
</dbReference>
<dbReference type="eggNOG" id="ENOG502RACW">
    <property type="taxonomic scope" value="Eukaryota"/>
</dbReference>
<dbReference type="STRING" id="31234.E3LW15"/>
<feature type="chain" id="PRO_5015089359" evidence="5">
    <location>
        <begin position="16"/>
        <end position="145"/>
    </location>
</feature>
<evidence type="ECO:0000256" key="5">
    <source>
        <dbReference type="SAM" id="SignalP"/>
    </source>
</evidence>
<dbReference type="Proteomes" id="UP000008281">
    <property type="component" value="Unassembled WGS sequence"/>
</dbReference>
<evidence type="ECO:0000313" key="7">
    <source>
        <dbReference type="EMBL" id="KAF1770566.1"/>
    </source>
</evidence>
<feature type="signal peptide" evidence="5">
    <location>
        <begin position="1"/>
        <end position="15"/>
    </location>
</feature>
<dbReference type="HOGENOM" id="CLU_1705840_0_0_1"/>
<proteinExistence type="inferred from homology"/>